<gene>
    <name evidence="4" type="ORF">BECKH772A_GA0070896_101954</name>
    <name evidence="5" type="ORF">BECKH772B_GA0070898_102044</name>
    <name evidence="6" type="ORF">BECKH772C_GA0070978_102034</name>
</gene>
<dbReference type="GO" id="GO:0016787">
    <property type="term" value="F:hydrolase activity"/>
    <property type="evidence" value="ECO:0007669"/>
    <property type="project" value="UniProtKB-KW"/>
</dbReference>
<accession>A0A450V7K8</accession>
<dbReference type="SUPFAM" id="SSF56784">
    <property type="entry name" value="HAD-like"/>
    <property type="match status" value="1"/>
</dbReference>
<proteinExistence type="predicted"/>
<dbReference type="GO" id="GO:0046872">
    <property type="term" value="F:metal ion binding"/>
    <property type="evidence" value="ECO:0007669"/>
    <property type="project" value="UniProtKB-KW"/>
</dbReference>
<evidence type="ECO:0000256" key="1">
    <source>
        <dbReference type="ARBA" id="ARBA00022723"/>
    </source>
</evidence>
<evidence type="ECO:0000313" key="6">
    <source>
        <dbReference type="EMBL" id="VFK04737.1"/>
    </source>
</evidence>
<evidence type="ECO:0000313" key="5">
    <source>
        <dbReference type="EMBL" id="VFK00793.1"/>
    </source>
</evidence>
<keyword evidence="3" id="KW-0460">Magnesium</keyword>
<dbReference type="EMBL" id="CAADFG010000195">
    <property type="protein sequence ID" value="VFK00547.1"/>
    <property type="molecule type" value="Genomic_DNA"/>
</dbReference>
<protein>
    <submittedName>
        <fullName evidence="5">Haloacid Dehalogenase superfamily, subfamily IB, phosphoserine phosphatase-like</fullName>
    </submittedName>
</protein>
<organism evidence="5">
    <name type="scientific">Candidatus Kentrum eta</name>
    <dbReference type="NCBI Taxonomy" id="2126337"/>
    <lineage>
        <taxon>Bacteria</taxon>
        <taxon>Pseudomonadati</taxon>
        <taxon>Pseudomonadota</taxon>
        <taxon>Gammaproteobacteria</taxon>
        <taxon>Candidatus Kentrum</taxon>
    </lineage>
</organism>
<dbReference type="PANTHER" id="PTHR43344">
    <property type="entry name" value="PHOSPHOSERINE PHOSPHATASE"/>
    <property type="match status" value="1"/>
</dbReference>
<dbReference type="PANTHER" id="PTHR43344:SF13">
    <property type="entry name" value="PHOSPHATASE RV3661-RELATED"/>
    <property type="match status" value="1"/>
</dbReference>
<dbReference type="InterPro" id="IPR036412">
    <property type="entry name" value="HAD-like_sf"/>
</dbReference>
<dbReference type="Pfam" id="PF12710">
    <property type="entry name" value="HAD"/>
    <property type="match status" value="1"/>
</dbReference>
<dbReference type="AlphaFoldDB" id="A0A450V7K8"/>
<evidence type="ECO:0000313" key="4">
    <source>
        <dbReference type="EMBL" id="VFK00547.1"/>
    </source>
</evidence>
<dbReference type="EMBL" id="CAADFJ010000203">
    <property type="protein sequence ID" value="VFK04737.1"/>
    <property type="molecule type" value="Genomic_DNA"/>
</dbReference>
<dbReference type="NCBIfam" id="TIGR01488">
    <property type="entry name" value="HAD-SF-IB"/>
    <property type="match status" value="1"/>
</dbReference>
<dbReference type="InterPro" id="IPR050582">
    <property type="entry name" value="HAD-like_SerB"/>
</dbReference>
<dbReference type="InterPro" id="IPR023214">
    <property type="entry name" value="HAD_sf"/>
</dbReference>
<reference evidence="5" key="1">
    <citation type="submission" date="2019-02" db="EMBL/GenBank/DDBJ databases">
        <authorList>
            <person name="Gruber-Vodicka R. H."/>
            <person name="Seah K. B. B."/>
        </authorList>
    </citation>
    <scope>NUCLEOTIDE SEQUENCE</scope>
    <source>
        <strain evidence="6">BECK_SA2B12</strain>
        <strain evidence="4">BECK_SA2B15</strain>
        <strain evidence="5">BECK_SA2B20</strain>
    </source>
</reference>
<name>A0A450V7K8_9GAMM</name>
<keyword evidence="2" id="KW-0378">Hydrolase</keyword>
<evidence type="ECO:0000256" key="3">
    <source>
        <dbReference type="ARBA" id="ARBA00022842"/>
    </source>
</evidence>
<dbReference type="Gene3D" id="3.40.50.1000">
    <property type="entry name" value="HAD superfamily/HAD-like"/>
    <property type="match status" value="1"/>
</dbReference>
<dbReference type="EMBL" id="CAADFI010000204">
    <property type="protein sequence ID" value="VFK00793.1"/>
    <property type="molecule type" value="Genomic_DNA"/>
</dbReference>
<keyword evidence="1" id="KW-0479">Metal-binding</keyword>
<sequence length="207" mass="23628">MRVIVVTDFDETLIEQNTLMAAYRELSDTPLVFSVIRAFVKGRWLWCGPRTAIKEEMYQRMLRGKHEDELTIAGRRIARHVALNQAAVSRIQPFLDQGHELIVASAALARIVQTILEEKGLVFSRIVATQPEIEDRKLTGLLIDGECFGKIKAQRIKQVRKTFYPGGHMVAFGNWPDDYPLLAEADEAYIVKGNTIETFNKEHTTWQ</sequence>
<evidence type="ECO:0000256" key="2">
    <source>
        <dbReference type="ARBA" id="ARBA00022801"/>
    </source>
</evidence>